<comment type="caution">
    <text evidence="8">The sequence shown here is derived from an EMBL/GenBank/DDBJ whole genome shotgun (WGS) entry which is preliminary data.</text>
</comment>
<proteinExistence type="inferred from homology"/>
<protein>
    <recommendedName>
        <fullName evidence="6">Mediator of RNA polymerase II transcription subunit 6</fullName>
    </recommendedName>
    <alternativeName>
        <fullName evidence="6">Mediator complex subunit 6</fullName>
    </alternativeName>
</protein>
<evidence type="ECO:0000256" key="2">
    <source>
        <dbReference type="ARBA" id="ARBA00007526"/>
    </source>
</evidence>
<evidence type="ECO:0000256" key="7">
    <source>
        <dbReference type="SAM" id="MobiDB-lite"/>
    </source>
</evidence>
<evidence type="ECO:0000313" key="8">
    <source>
        <dbReference type="EMBL" id="KAI1712249.1"/>
    </source>
</evidence>
<keyword evidence="4 6" id="KW-0804">Transcription</keyword>
<organism evidence="8 9">
    <name type="scientific">Ditylenchus destructor</name>
    <dbReference type="NCBI Taxonomy" id="166010"/>
    <lineage>
        <taxon>Eukaryota</taxon>
        <taxon>Metazoa</taxon>
        <taxon>Ecdysozoa</taxon>
        <taxon>Nematoda</taxon>
        <taxon>Chromadorea</taxon>
        <taxon>Rhabditida</taxon>
        <taxon>Tylenchina</taxon>
        <taxon>Tylenchomorpha</taxon>
        <taxon>Sphaerularioidea</taxon>
        <taxon>Anguinidae</taxon>
        <taxon>Anguininae</taxon>
        <taxon>Ditylenchus</taxon>
    </lineage>
</organism>
<evidence type="ECO:0000256" key="5">
    <source>
        <dbReference type="ARBA" id="ARBA00023242"/>
    </source>
</evidence>
<comment type="subunit">
    <text evidence="6">Component of the Mediator complex.</text>
</comment>
<reference evidence="8" key="1">
    <citation type="submission" date="2022-01" db="EMBL/GenBank/DDBJ databases">
        <title>Genome Sequence Resource for Two Populations of Ditylenchus destructor, the Migratory Endoparasitic Phytonematode.</title>
        <authorList>
            <person name="Zhang H."/>
            <person name="Lin R."/>
            <person name="Xie B."/>
        </authorList>
    </citation>
    <scope>NUCLEOTIDE SEQUENCE</scope>
    <source>
        <strain evidence="8">BazhouSP</strain>
    </source>
</reference>
<dbReference type="EMBL" id="JAKKPZ010000019">
    <property type="protein sequence ID" value="KAI1712249.1"/>
    <property type="molecule type" value="Genomic_DNA"/>
</dbReference>
<dbReference type="PANTHER" id="PTHR13104">
    <property type="entry name" value="MED-6-RELATED"/>
    <property type="match status" value="1"/>
</dbReference>
<feature type="compositionally biased region" description="Basic and acidic residues" evidence="7">
    <location>
        <begin position="138"/>
        <end position="149"/>
    </location>
</feature>
<evidence type="ECO:0000256" key="3">
    <source>
        <dbReference type="ARBA" id="ARBA00023015"/>
    </source>
</evidence>
<accession>A0AAD4N461</accession>
<feature type="compositionally biased region" description="Low complexity" evidence="7">
    <location>
        <begin position="128"/>
        <end position="137"/>
    </location>
</feature>
<dbReference type="Proteomes" id="UP001201812">
    <property type="component" value="Unassembled WGS sequence"/>
</dbReference>
<sequence length="196" mass="22159">MDPSRIQELTYKNPNFPASQLNEENIMIPYFCDPENPFYQRQNCDNETLRMQNITNPIVIQEMLTKMIGIQYTLHVASPPLFVIMKHKRTSQQHISPLCYYYVMEAKLAGEATEEDQEANVADGDLPSSSAASMTTSARDDDSKKDKHATNPLNVRATAYQRTRTDMLLKALMEQFPPQSMAVSGAASTSDVKMEK</sequence>
<dbReference type="AlphaFoldDB" id="A0AAD4N461"/>
<keyword evidence="3 6" id="KW-0805">Transcription regulation</keyword>
<evidence type="ECO:0000256" key="1">
    <source>
        <dbReference type="ARBA" id="ARBA00004123"/>
    </source>
</evidence>
<gene>
    <name evidence="6" type="primary">MED6</name>
    <name evidence="8" type="ORF">DdX_09801</name>
</gene>
<evidence type="ECO:0000313" key="9">
    <source>
        <dbReference type="Proteomes" id="UP001201812"/>
    </source>
</evidence>
<keyword evidence="9" id="KW-1185">Reference proteome</keyword>
<feature type="region of interest" description="Disordered" evidence="7">
    <location>
        <begin position="114"/>
        <end position="153"/>
    </location>
</feature>
<dbReference type="GO" id="GO:0003712">
    <property type="term" value="F:transcription coregulator activity"/>
    <property type="evidence" value="ECO:0007669"/>
    <property type="project" value="InterPro"/>
</dbReference>
<comment type="function">
    <text evidence="6">Component of the Mediator complex, a coactivator involved in the regulated transcription of nearly all RNA polymerase II-dependent genes. Mediator functions as a bridge to convey information from gene-specific regulatory proteins to the basal RNA polymerase II transcription machinery. Mediator is recruited to promoters by direct interactions with regulatory proteins and serves as a scaffold for the assembly of a functional preinitiation complex with RNA polymerase II and the general transcription factors.</text>
</comment>
<keyword evidence="5 6" id="KW-0539">Nucleus</keyword>
<evidence type="ECO:0000256" key="6">
    <source>
        <dbReference type="RuleBase" id="RU364143"/>
    </source>
</evidence>
<keyword evidence="6" id="KW-0010">Activator</keyword>
<dbReference type="InterPro" id="IPR038566">
    <property type="entry name" value="Mediator_Med6_sf"/>
</dbReference>
<dbReference type="Gene3D" id="3.10.450.580">
    <property type="entry name" value="Mediator complex, subunit Med6"/>
    <property type="match status" value="1"/>
</dbReference>
<comment type="subcellular location">
    <subcellularLocation>
        <location evidence="1 6">Nucleus</location>
    </subcellularLocation>
</comment>
<dbReference type="InterPro" id="IPR007018">
    <property type="entry name" value="Mediator_Med6"/>
</dbReference>
<comment type="similarity">
    <text evidence="2 6">Belongs to the Mediator complex subunit 6 family.</text>
</comment>
<name>A0AAD4N461_9BILA</name>
<dbReference type="GO" id="GO:0016592">
    <property type="term" value="C:mediator complex"/>
    <property type="evidence" value="ECO:0007669"/>
    <property type="project" value="InterPro"/>
</dbReference>
<evidence type="ECO:0000256" key="4">
    <source>
        <dbReference type="ARBA" id="ARBA00023163"/>
    </source>
</evidence>
<dbReference type="Pfam" id="PF04934">
    <property type="entry name" value="Med6"/>
    <property type="match status" value="1"/>
</dbReference>
<dbReference type="GO" id="GO:0006357">
    <property type="term" value="P:regulation of transcription by RNA polymerase II"/>
    <property type="evidence" value="ECO:0007669"/>
    <property type="project" value="InterPro"/>
</dbReference>